<dbReference type="Proteomes" id="UP000617634">
    <property type="component" value="Unassembled WGS sequence"/>
</dbReference>
<dbReference type="InterPro" id="IPR035901">
    <property type="entry name" value="GIY-YIG_endonuc_sf"/>
</dbReference>
<proteinExistence type="predicted"/>
<sequence length="110" mass="12427">MDKLSRKNAQTAYRERAARPGIYALKSSAGPVWGGRAPNLDTIVNRVVFTLRQGTSPHRTLQAAWNVDQGRGMVFEELEELDPDDCGLALERVLTDRHSHWIEKLEATRI</sequence>
<dbReference type="AlphaFoldDB" id="A0A931HAL3"/>
<keyword evidence="2" id="KW-1185">Reference proteome</keyword>
<gene>
    <name evidence="1" type="ORF">I5E68_05585</name>
</gene>
<protein>
    <submittedName>
        <fullName evidence="1">GIY-YIG nuclease family protein</fullName>
    </submittedName>
</protein>
<dbReference type="RefSeq" id="WP_197161777.1">
    <property type="nucleotide sequence ID" value="NZ_JADZGI010000001.1"/>
</dbReference>
<comment type="caution">
    <text evidence="1">The sequence shown here is derived from an EMBL/GenBank/DDBJ whole genome shotgun (WGS) entry which is preliminary data.</text>
</comment>
<accession>A0A931HAL3</accession>
<dbReference type="CDD" id="cd10451">
    <property type="entry name" value="GIY-YIG_LuxR_like"/>
    <property type="match status" value="1"/>
</dbReference>
<organism evidence="1 2">
    <name type="scientific">Novosphingobium aureum</name>
    <dbReference type="NCBI Taxonomy" id="2792964"/>
    <lineage>
        <taxon>Bacteria</taxon>
        <taxon>Pseudomonadati</taxon>
        <taxon>Pseudomonadota</taxon>
        <taxon>Alphaproteobacteria</taxon>
        <taxon>Sphingomonadales</taxon>
        <taxon>Sphingomonadaceae</taxon>
        <taxon>Novosphingobium</taxon>
    </lineage>
</organism>
<evidence type="ECO:0000313" key="2">
    <source>
        <dbReference type="Proteomes" id="UP000617634"/>
    </source>
</evidence>
<dbReference type="Gene3D" id="3.40.1440.10">
    <property type="entry name" value="GIY-YIG endonuclease"/>
    <property type="match status" value="1"/>
</dbReference>
<reference evidence="1" key="1">
    <citation type="submission" date="2020-11" db="EMBL/GenBank/DDBJ databases">
        <title>Novosphingobium aureum sp. nov., a marine bacterium isolated from sediment of a salt flat.</title>
        <authorList>
            <person name="Yoo Y."/>
            <person name="Kim J.-J."/>
        </authorList>
    </citation>
    <scope>NUCLEOTIDE SEQUENCE</scope>
    <source>
        <strain evidence="1">YJ-S2-02</strain>
    </source>
</reference>
<evidence type="ECO:0000313" key="1">
    <source>
        <dbReference type="EMBL" id="MBH0112426.1"/>
    </source>
</evidence>
<name>A0A931HAL3_9SPHN</name>
<dbReference type="EMBL" id="JADZGI010000001">
    <property type="protein sequence ID" value="MBH0112426.1"/>
    <property type="molecule type" value="Genomic_DNA"/>
</dbReference>